<feature type="transmembrane region" description="Helical" evidence="5">
    <location>
        <begin position="278"/>
        <end position="297"/>
    </location>
</feature>
<keyword evidence="5" id="KW-1133">Transmembrane helix</keyword>
<sequence>MYDQSLFTKDKLAEIFNHSSDIQIKSIPVRHTPKGELIIIYCRPIVNINLVHSLVIPYLMEEDKEGEKLYNYIQSDYSLKAKLTKEELIHQVFCGKLAVISNFRERIYYYDVKDEPNRQPEESVIEVSVTGPKDGFIENIDTNLGLVRKRLKTPSFVNEEFVIGRRSKTRVALLYIKDVMNEEIINNVREKLNKIDVDILQSRDELEELIIDYKYSLLPLTNFSGRPDFVVESLNQGRFSIMIDGAPTVIIAPINLSFLVKTAEDSNISFYYSSVERMIRLLSLFLTVFLPGFYTALVTHNVGQLPLPLIATITIAKMGLPFSTLLEMITIFIMFELFKEAGARLPKGIGQTVAVIGGLIIGDAAIRAGITSPTLLIVVGITAIAGFTLVNASLTGNVFFLRMAVLLISYAFGIFGFILSVICVFIHLSTLKSFGIPFLNIAKQKKWSEELKMFVTLPFSLQKKRNLSYGVKDKTRKNDDTD</sequence>
<dbReference type="EMBL" id="JACSQT010000005">
    <property type="protein sequence ID" value="MBD7937760.1"/>
    <property type="molecule type" value="Genomic_DNA"/>
</dbReference>
<dbReference type="Pfam" id="PF03323">
    <property type="entry name" value="GerA"/>
    <property type="match status" value="1"/>
</dbReference>
<evidence type="ECO:0000256" key="4">
    <source>
        <dbReference type="PIRNR" id="PIRNR005690"/>
    </source>
</evidence>
<comment type="caution">
    <text evidence="6">The sequence shown here is derived from an EMBL/GenBank/DDBJ whole genome shotgun (WGS) entry which is preliminary data.</text>
</comment>
<feature type="transmembrane region" description="Helical" evidence="5">
    <location>
        <begin position="349"/>
        <end position="370"/>
    </location>
</feature>
<dbReference type="Proteomes" id="UP000657931">
    <property type="component" value="Unassembled WGS sequence"/>
</dbReference>
<proteinExistence type="inferred from homology"/>
<dbReference type="InterPro" id="IPR004995">
    <property type="entry name" value="Spore_Ger"/>
</dbReference>
<evidence type="ECO:0000256" key="3">
    <source>
        <dbReference type="ARBA" id="ARBA00023136"/>
    </source>
</evidence>
<evidence type="ECO:0000256" key="2">
    <source>
        <dbReference type="ARBA" id="ARBA00005278"/>
    </source>
</evidence>
<evidence type="ECO:0000256" key="1">
    <source>
        <dbReference type="ARBA" id="ARBA00004141"/>
    </source>
</evidence>
<keyword evidence="7" id="KW-1185">Reference proteome</keyword>
<dbReference type="PANTHER" id="PTHR22550">
    <property type="entry name" value="SPORE GERMINATION PROTEIN"/>
    <property type="match status" value="1"/>
</dbReference>
<dbReference type="InterPro" id="IPR050768">
    <property type="entry name" value="UPF0353/GerABKA_families"/>
</dbReference>
<comment type="similarity">
    <text evidence="2 4">Belongs to the GerABKA family.</text>
</comment>
<gene>
    <name evidence="6" type="ORF">H9655_12080</name>
</gene>
<reference evidence="6 7" key="1">
    <citation type="submission" date="2020-08" db="EMBL/GenBank/DDBJ databases">
        <title>A Genomic Blueprint of the Chicken Gut Microbiome.</title>
        <authorList>
            <person name="Gilroy R."/>
            <person name="Ravi A."/>
            <person name="Getino M."/>
            <person name="Pursley I."/>
            <person name="Horton D.L."/>
            <person name="Alikhan N.-F."/>
            <person name="Baker D."/>
            <person name="Gharbi K."/>
            <person name="Hall N."/>
            <person name="Watson M."/>
            <person name="Adriaenssens E.M."/>
            <person name="Foster-Nyarko E."/>
            <person name="Jarju S."/>
            <person name="Secka A."/>
            <person name="Antonio M."/>
            <person name="Oren A."/>
            <person name="Chaudhuri R."/>
            <person name="La Ragione R.M."/>
            <person name="Hildebrand F."/>
            <person name="Pallen M.J."/>
        </authorList>
    </citation>
    <scope>NUCLEOTIDE SEQUENCE [LARGE SCALE GENOMIC DNA]</scope>
    <source>
        <strain evidence="6 7">Sa5YUA1</strain>
    </source>
</reference>
<keyword evidence="5" id="KW-0812">Transmembrane</keyword>
<feature type="transmembrane region" description="Helical" evidence="5">
    <location>
        <begin position="376"/>
        <end position="400"/>
    </location>
</feature>
<protein>
    <submittedName>
        <fullName evidence="6">Spore germination protein</fullName>
    </submittedName>
</protein>
<dbReference type="PANTHER" id="PTHR22550:SF5">
    <property type="entry name" value="LEUCINE ZIPPER PROTEIN 4"/>
    <property type="match status" value="1"/>
</dbReference>
<accession>A0ABR8QQG4</accession>
<organism evidence="6 7">
    <name type="scientific">Cytobacillus stercorigallinarum</name>
    <dbReference type="NCBI Taxonomy" id="2762240"/>
    <lineage>
        <taxon>Bacteria</taxon>
        <taxon>Bacillati</taxon>
        <taxon>Bacillota</taxon>
        <taxon>Bacilli</taxon>
        <taxon>Bacillales</taxon>
        <taxon>Bacillaceae</taxon>
        <taxon>Cytobacillus</taxon>
    </lineage>
</organism>
<evidence type="ECO:0000313" key="6">
    <source>
        <dbReference type="EMBL" id="MBD7937760.1"/>
    </source>
</evidence>
<feature type="transmembrane region" description="Helical" evidence="5">
    <location>
        <begin position="407"/>
        <end position="428"/>
    </location>
</feature>
<keyword evidence="3 4" id="KW-0472">Membrane</keyword>
<dbReference type="PIRSF" id="PIRSF005690">
    <property type="entry name" value="GerBA"/>
    <property type="match status" value="1"/>
</dbReference>
<dbReference type="RefSeq" id="WP_191814270.1">
    <property type="nucleotide sequence ID" value="NZ_JACSQT010000005.1"/>
</dbReference>
<evidence type="ECO:0000256" key="5">
    <source>
        <dbReference type="SAM" id="Phobius"/>
    </source>
</evidence>
<evidence type="ECO:0000313" key="7">
    <source>
        <dbReference type="Proteomes" id="UP000657931"/>
    </source>
</evidence>
<feature type="transmembrane region" description="Helical" evidence="5">
    <location>
        <begin position="309"/>
        <end position="337"/>
    </location>
</feature>
<name>A0ABR8QQG4_9BACI</name>
<comment type="subcellular location">
    <subcellularLocation>
        <location evidence="4">Cell membrane</location>
    </subcellularLocation>
    <subcellularLocation>
        <location evidence="1">Membrane</location>
        <topology evidence="1">Multi-pass membrane protein</topology>
    </subcellularLocation>
</comment>